<sequence>MIWSGCHGSERKPAQYSVTQRALKEWAEACLASIHEITGILADLLLPISEEGVNILPWEIDKTYREAINRKHVRCACN</sequence>
<gene>
    <name evidence="1" type="ORF">COOX1_0991</name>
</gene>
<proteinExistence type="predicted"/>
<organism evidence="1 2">
    <name type="scientific">Kyrpidia spormannii</name>
    <dbReference type="NCBI Taxonomy" id="2055160"/>
    <lineage>
        <taxon>Bacteria</taxon>
        <taxon>Bacillati</taxon>
        <taxon>Bacillota</taxon>
        <taxon>Bacilli</taxon>
        <taxon>Bacillales</taxon>
        <taxon>Alicyclobacillaceae</taxon>
        <taxon>Kyrpidia</taxon>
    </lineage>
</organism>
<dbReference type="EMBL" id="LR792683">
    <property type="protein sequence ID" value="CAB3391598.1"/>
    <property type="molecule type" value="Genomic_DNA"/>
</dbReference>
<accession>A0A6F9E5L6</accession>
<name>A0A6F9E5L6_9BACL</name>
<reference evidence="1 2" key="1">
    <citation type="submission" date="2020-04" db="EMBL/GenBank/DDBJ databases">
        <authorList>
            <person name="Hogendoorn C."/>
        </authorList>
    </citation>
    <scope>NUCLEOTIDE SEQUENCE [LARGE SCALE GENOMIC DNA]</scope>
    <source>
        <strain evidence="1">COOX1</strain>
    </source>
</reference>
<dbReference type="AlphaFoldDB" id="A0A6F9E5L6"/>
<dbReference type="Proteomes" id="UP000502196">
    <property type="component" value="Chromosome"/>
</dbReference>
<protein>
    <submittedName>
        <fullName evidence="1">Uncharacterized protein</fullName>
    </submittedName>
</protein>
<evidence type="ECO:0000313" key="2">
    <source>
        <dbReference type="Proteomes" id="UP000502196"/>
    </source>
</evidence>
<evidence type="ECO:0000313" key="1">
    <source>
        <dbReference type="EMBL" id="CAB3391598.1"/>
    </source>
</evidence>